<feature type="domain" description="ApeI dehydratase-like" evidence="1">
    <location>
        <begin position="13"/>
        <end position="111"/>
    </location>
</feature>
<keyword evidence="3" id="KW-1185">Reference proteome</keyword>
<proteinExistence type="predicted"/>
<dbReference type="AlphaFoldDB" id="A0A9X1Z8K1"/>
<protein>
    <submittedName>
        <fullName evidence="2">Thioester dehydrase</fullName>
    </submittedName>
</protein>
<dbReference type="InterPro" id="IPR054545">
    <property type="entry name" value="ApeI-like"/>
</dbReference>
<name>A0A9X1Z8K1_9GAMM</name>
<accession>A0A9X1Z8K1</accession>
<evidence type="ECO:0000259" key="1">
    <source>
        <dbReference type="Pfam" id="PF22818"/>
    </source>
</evidence>
<dbReference type="Pfam" id="PF22818">
    <property type="entry name" value="ApeI-like"/>
    <property type="match status" value="1"/>
</dbReference>
<evidence type="ECO:0000313" key="2">
    <source>
        <dbReference type="EMBL" id="MCL1106034.1"/>
    </source>
</evidence>
<gene>
    <name evidence="2" type="ORF">L2749_12335</name>
</gene>
<reference evidence="2" key="1">
    <citation type="submission" date="2022-01" db="EMBL/GenBank/DDBJ databases">
        <title>Whole genome-based taxonomy of the Shewanellaceae.</title>
        <authorList>
            <person name="Martin-Rodriguez A.J."/>
        </authorList>
    </citation>
    <scope>NUCLEOTIDE SEQUENCE</scope>
    <source>
        <strain evidence="2">DSM 23803</strain>
    </source>
</reference>
<dbReference type="InterPro" id="IPR029069">
    <property type="entry name" value="HotDog_dom_sf"/>
</dbReference>
<organism evidence="2 3">
    <name type="scientific">Shewanella algicola</name>
    <dbReference type="NCBI Taxonomy" id="640633"/>
    <lineage>
        <taxon>Bacteria</taxon>
        <taxon>Pseudomonadati</taxon>
        <taxon>Pseudomonadota</taxon>
        <taxon>Gammaproteobacteria</taxon>
        <taxon>Alteromonadales</taxon>
        <taxon>Shewanellaceae</taxon>
        <taxon>Shewanella</taxon>
    </lineage>
</organism>
<dbReference type="PIRSF" id="PIRSF030962">
    <property type="entry name" value="Dehydrase_ECs4332_prd"/>
    <property type="match status" value="1"/>
</dbReference>
<dbReference type="RefSeq" id="WP_188925511.1">
    <property type="nucleotide sequence ID" value="NZ_BMQI01000026.1"/>
</dbReference>
<dbReference type="SUPFAM" id="SSF54637">
    <property type="entry name" value="Thioesterase/thiol ester dehydrase-isomerase"/>
    <property type="match status" value="1"/>
</dbReference>
<dbReference type="Gene3D" id="3.10.129.10">
    <property type="entry name" value="Hotdog Thioesterase"/>
    <property type="match status" value="1"/>
</dbReference>
<dbReference type="InterPro" id="IPR016962">
    <property type="entry name" value="Dehydrase_ECs4332_prd"/>
</dbReference>
<evidence type="ECO:0000313" key="3">
    <source>
        <dbReference type="Proteomes" id="UP001139408"/>
    </source>
</evidence>
<dbReference type="EMBL" id="JAKILJ010000026">
    <property type="protein sequence ID" value="MCL1106034.1"/>
    <property type="molecule type" value="Genomic_DNA"/>
</dbReference>
<sequence length="132" mass="14777">MIKSVLPQIIHQHAEGEQCHWRLFISGELAFFDGHFPEQAVLPGVTQLDWAVKLGCNAFGYNANVATLEVLKFQQLILPNTYVDLVIEHQAHKSKLIFSYRDGDKRFASGRIALNSSINTDMNTAMNTESAS</sequence>
<comment type="caution">
    <text evidence="2">The sequence shown here is derived from an EMBL/GenBank/DDBJ whole genome shotgun (WGS) entry which is preliminary data.</text>
</comment>
<dbReference type="Proteomes" id="UP001139408">
    <property type="component" value="Unassembled WGS sequence"/>
</dbReference>